<evidence type="ECO:0000313" key="1">
    <source>
        <dbReference type="EMBL" id="KAL2056605.1"/>
    </source>
</evidence>
<gene>
    <name evidence="1" type="ORF">ABVK25_002999</name>
</gene>
<organism evidence="1 2">
    <name type="scientific">Lepraria finkii</name>
    <dbReference type="NCBI Taxonomy" id="1340010"/>
    <lineage>
        <taxon>Eukaryota</taxon>
        <taxon>Fungi</taxon>
        <taxon>Dikarya</taxon>
        <taxon>Ascomycota</taxon>
        <taxon>Pezizomycotina</taxon>
        <taxon>Lecanoromycetes</taxon>
        <taxon>OSLEUM clade</taxon>
        <taxon>Lecanoromycetidae</taxon>
        <taxon>Lecanorales</taxon>
        <taxon>Lecanorineae</taxon>
        <taxon>Stereocaulaceae</taxon>
        <taxon>Lepraria</taxon>
    </lineage>
</organism>
<name>A0ABR4BFV5_9LECA</name>
<evidence type="ECO:0000313" key="2">
    <source>
        <dbReference type="Proteomes" id="UP001590951"/>
    </source>
</evidence>
<dbReference type="Proteomes" id="UP001590951">
    <property type="component" value="Unassembled WGS sequence"/>
</dbReference>
<dbReference type="EMBL" id="JBHFEH010000007">
    <property type="protein sequence ID" value="KAL2056605.1"/>
    <property type="molecule type" value="Genomic_DNA"/>
</dbReference>
<sequence>MPPISLPVASWTGVLESFIQVGYHSISNRDGYIPRAREFSAIYLVRSDAIIPFPPSPPFGEIAASDISLDIRRHLLHDHKPIQSNTYWIFETGELYPAQKQPEIMNHPGLRLPLIARASNDDSSNANIRVEHAVDRVSSDASLNLFVWYRALEGGLWLEENQGKHAWIMYDSDEDSLPEDEESKSPLDDPRIWSWRESAIPDVAWAQSADDTSSSGTNIKLSLTAKSFVGC</sequence>
<proteinExistence type="predicted"/>
<reference evidence="1 2" key="1">
    <citation type="submission" date="2024-09" db="EMBL/GenBank/DDBJ databases">
        <title>Rethinking Asexuality: The Enigmatic Case of Functional Sexual Genes in Lepraria (Stereocaulaceae).</title>
        <authorList>
            <person name="Doellman M."/>
            <person name="Sun Y."/>
            <person name="Barcenas-Pena A."/>
            <person name="Lumbsch H.T."/>
            <person name="Grewe F."/>
        </authorList>
    </citation>
    <scope>NUCLEOTIDE SEQUENCE [LARGE SCALE GENOMIC DNA]</scope>
    <source>
        <strain evidence="1 2">Grewe 0041</strain>
    </source>
</reference>
<keyword evidence="2" id="KW-1185">Reference proteome</keyword>
<accession>A0ABR4BFV5</accession>
<comment type="caution">
    <text evidence="1">The sequence shown here is derived from an EMBL/GenBank/DDBJ whole genome shotgun (WGS) entry which is preliminary data.</text>
</comment>
<protein>
    <submittedName>
        <fullName evidence="1">Uncharacterized protein</fullName>
    </submittedName>
</protein>